<evidence type="ECO:0000256" key="1">
    <source>
        <dbReference type="SAM" id="MobiDB-lite"/>
    </source>
</evidence>
<feature type="region of interest" description="Disordered" evidence="1">
    <location>
        <begin position="1"/>
        <end position="22"/>
    </location>
</feature>
<sequence>MEQVGSREDHSAGDRLPAGKGSVCHGYSRKTKYCSADHAYAGLCSTYLLSTIQLVEEFFGLQARRPSSSFLLTP</sequence>
<name>A0ABC8THU5_9AQUA</name>
<feature type="compositionally biased region" description="Basic and acidic residues" evidence="1">
    <location>
        <begin position="1"/>
        <end position="13"/>
    </location>
</feature>
<organism evidence="2 3">
    <name type="scientific">Ilex paraguariensis</name>
    <name type="common">yerba mate</name>
    <dbReference type="NCBI Taxonomy" id="185542"/>
    <lineage>
        <taxon>Eukaryota</taxon>
        <taxon>Viridiplantae</taxon>
        <taxon>Streptophyta</taxon>
        <taxon>Embryophyta</taxon>
        <taxon>Tracheophyta</taxon>
        <taxon>Spermatophyta</taxon>
        <taxon>Magnoliopsida</taxon>
        <taxon>eudicotyledons</taxon>
        <taxon>Gunneridae</taxon>
        <taxon>Pentapetalae</taxon>
        <taxon>asterids</taxon>
        <taxon>campanulids</taxon>
        <taxon>Aquifoliales</taxon>
        <taxon>Aquifoliaceae</taxon>
        <taxon>Ilex</taxon>
    </lineage>
</organism>
<dbReference type="EMBL" id="CAUOFW020004624">
    <property type="protein sequence ID" value="CAK9166559.1"/>
    <property type="molecule type" value="Genomic_DNA"/>
</dbReference>
<dbReference type="Proteomes" id="UP001642360">
    <property type="component" value="Unassembled WGS sequence"/>
</dbReference>
<evidence type="ECO:0000313" key="3">
    <source>
        <dbReference type="Proteomes" id="UP001642360"/>
    </source>
</evidence>
<evidence type="ECO:0000313" key="2">
    <source>
        <dbReference type="EMBL" id="CAK9166559.1"/>
    </source>
</evidence>
<accession>A0ABC8THU5</accession>
<protein>
    <submittedName>
        <fullName evidence="2">Uncharacterized protein</fullName>
    </submittedName>
</protein>
<gene>
    <name evidence="2" type="ORF">ILEXP_LOCUS35782</name>
</gene>
<reference evidence="2 3" key="1">
    <citation type="submission" date="2024-02" db="EMBL/GenBank/DDBJ databases">
        <authorList>
            <person name="Vignale AGUSTIN F."/>
            <person name="Sosa J E."/>
            <person name="Modenutti C."/>
        </authorList>
    </citation>
    <scope>NUCLEOTIDE SEQUENCE [LARGE SCALE GENOMIC DNA]</scope>
</reference>
<dbReference type="AlphaFoldDB" id="A0ABC8THU5"/>
<keyword evidence="3" id="KW-1185">Reference proteome</keyword>
<comment type="caution">
    <text evidence="2">The sequence shown here is derived from an EMBL/GenBank/DDBJ whole genome shotgun (WGS) entry which is preliminary data.</text>
</comment>
<proteinExistence type="predicted"/>